<dbReference type="RefSeq" id="XP_005793265.1">
    <property type="nucleotide sequence ID" value="XM_005793208.1"/>
</dbReference>
<dbReference type="Proteomes" id="UP000013827">
    <property type="component" value="Unassembled WGS sequence"/>
</dbReference>
<reference evidence="3" key="1">
    <citation type="journal article" date="2013" name="Nature">
        <title>Pan genome of the phytoplankton Emiliania underpins its global distribution.</title>
        <authorList>
            <person name="Read B.A."/>
            <person name="Kegel J."/>
            <person name="Klute M.J."/>
            <person name="Kuo A."/>
            <person name="Lefebvre S.C."/>
            <person name="Maumus F."/>
            <person name="Mayer C."/>
            <person name="Miller J."/>
            <person name="Monier A."/>
            <person name="Salamov A."/>
            <person name="Young J."/>
            <person name="Aguilar M."/>
            <person name="Claverie J.M."/>
            <person name="Frickenhaus S."/>
            <person name="Gonzalez K."/>
            <person name="Herman E.K."/>
            <person name="Lin Y.C."/>
            <person name="Napier J."/>
            <person name="Ogata H."/>
            <person name="Sarno A.F."/>
            <person name="Shmutz J."/>
            <person name="Schroeder D."/>
            <person name="de Vargas C."/>
            <person name="Verret F."/>
            <person name="von Dassow P."/>
            <person name="Valentin K."/>
            <person name="Van de Peer Y."/>
            <person name="Wheeler G."/>
            <person name="Dacks J.B."/>
            <person name="Delwiche C.F."/>
            <person name="Dyhrman S.T."/>
            <person name="Glockner G."/>
            <person name="John U."/>
            <person name="Richards T."/>
            <person name="Worden A.Z."/>
            <person name="Zhang X."/>
            <person name="Grigoriev I.V."/>
            <person name="Allen A.E."/>
            <person name="Bidle K."/>
            <person name="Borodovsky M."/>
            <person name="Bowler C."/>
            <person name="Brownlee C."/>
            <person name="Cock J.M."/>
            <person name="Elias M."/>
            <person name="Gladyshev V.N."/>
            <person name="Groth M."/>
            <person name="Guda C."/>
            <person name="Hadaegh A."/>
            <person name="Iglesias-Rodriguez M.D."/>
            <person name="Jenkins J."/>
            <person name="Jones B.M."/>
            <person name="Lawson T."/>
            <person name="Leese F."/>
            <person name="Lindquist E."/>
            <person name="Lobanov A."/>
            <person name="Lomsadze A."/>
            <person name="Malik S.B."/>
            <person name="Marsh M.E."/>
            <person name="Mackinder L."/>
            <person name="Mock T."/>
            <person name="Mueller-Roeber B."/>
            <person name="Pagarete A."/>
            <person name="Parker M."/>
            <person name="Probert I."/>
            <person name="Quesneville H."/>
            <person name="Raines C."/>
            <person name="Rensing S.A."/>
            <person name="Riano-Pachon D.M."/>
            <person name="Richier S."/>
            <person name="Rokitta S."/>
            <person name="Shiraiwa Y."/>
            <person name="Soanes D.M."/>
            <person name="van der Giezen M."/>
            <person name="Wahlund T.M."/>
            <person name="Williams B."/>
            <person name="Wilson W."/>
            <person name="Wolfe G."/>
            <person name="Wurch L.L."/>
        </authorList>
    </citation>
    <scope>NUCLEOTIDE SEQUENCE</scope>
</reference>
<organism evidence="2 3">
    <name type="scientific">Emiliania huxleyi (strain CCMP1516)</name>
    <dbReference type="NCBI Taxonomy" id="280463"/>
    <lineage>
        <taxon>Eukaryota</taxon>
        <taxon>Haptista</taxon>
        <taxon>Haptophyta</taxon>
        <taxon>Prymnesiophyceae</taxon>
        <taxon>Isochrysidales</taxon>
        <taxon>Noelaerhabdaceae</taxon>
        <taxon>Emiliania</taxon>
    </lineage>
</organism>
<keyword evidence="3" id="KW-1185">Reference proteome</keyword>
<name>A0A0D3KYK1_EMIH1</name>
<feature type="compositionally biased region" description="Low complexity" evidence="1">
    <location>
        <begin position="65"/>
        <end position="77"/>
    </location>
</feature>
<proteinExistence type="predicted"/>
<evidence type="ECO:0008006" key="4">
    <source>
        <dbReference type="Google" id="ProtNLM"/>
    </source>
</evidence>
<sequence>MRRVALASAALAFSVCPPNGWEVPLLLWHASRLPCDWPAPRRVSSARCSDSGQRNSSRLDSTLSHGAPARAGARHGACNASECSPRLTQMRPSSQPTVHRLLKEHTATNAAPATHGRLVMTQL</sequence>
<feature type="compositionally biased region" description="Polar residues" evidence="1">
    <location>
        <begin position="46"/>
        <end position="64"/>
    </location>
</feature>
<evidence type="ECO:0000256" key="1">
    <source>
        <dbReference type="SAM" id="MobiDB-lite"/>
    </source>
</evidence>
<feature type="compositionally biased region" description="Polar residues" evidence="1">
    <location>
        <begin position="86"/>
        <end position="97"/>
    </location>
</feature>
<dbReference type="KEGG" id="ehx:EMIHUDRAFT_222184"/>
<accession>A0A0D3KYK1</accession>
<reference evidence="2" key="2">
    <citation type="submission" date="2024-10" db="UniProtKB">
        <authorList>
            <consortium name="EnsemblProtists"/>
        </authorList>
    </citation>
    <scope>IDENTIFICATION</scope>
</reference>
<dbReference type="PaxDb" id="2903-EOD40836"/>
<dbReference type="HOGENOM" id="CLU_146350_1_0_1"/>
<protein>
    <recommendedName>
        <fullName evidence="4">Secreted protein</fullName>
    </recommendedName>
</protein>
<feature type="region of interest" description="Disordered" evidence="1">
    <location>
        <begin position="41"/>
        <end position="98"/>
    </location>
</feature>
<dbReference type="EnsemblProtists" id="EOD40836">
    <property type="protein sequence ID" value="EOD40836"/>
    <property type="gene ID" value="EMIHUDRAFT_222184"/>
</dbReference>
<evidence type="ECO:0000313" key="3">
    <source>
        <dbReference type="Proteomes" id="UP000013827"/>
    </source>
</evidence>
<evidence type="ECO:0000313" key="2">
    <source>
        <dbReference type="EnsemblProtists" id="EOD40836"/>
    </source>
</evidence>
<dbReference type="GeneID" id="17286106"/>
<dbReference type="AlphaFoldDB" id="A0A0D3KYK1"/>